<feature type="transmembrane region" description="Helical" evidence="1">
    <location>
        <begin position="161"/>
        <end position="182"/>
    </location>
</feature>
<keyword evidence="1" id="KW-0812">Transmembrane</keyword>
<dbReference type="Proteomes" id="UP001165060">
    <property type="component" value="Unassembled WGS sequence"/>
</dbReference>
<sequence>MNISHSNSYDVVDVEMAKSGSYDLAHVNKQQAATETSEDNYGADAEIDSSLAQSWLVTGFEAIKYTYSLVLLAFSICAVMAAMVTEQTTAPENGLPVGAAIPLFWVLLLWLGLIEGGQGALVGLQPTPKDQYAQSHPITLKCTKLAHAGDNMERFICGRQFLVVLLIFLINMCGSAIGGANVLNMAPWVAQIFLGQGVAMILITVNIGQLTAQVNASDCMLDFINNYFMLASTYISLAIEASGLLHSVYLVQIAFSKLSGTPVNSNEPPRAGVKLALFWGRVVMSLGILGFALAVQLDALFKGWTNMWAAVPAGA</sequence>
<evidence type="ECO:0000256" key="1">
    <source>
        <dbReference type="SAM" id="Phobius"/>
    </source>
</evidence>
<protein>
    <recommendedName>
        <fullName evidence="4">Silicon transporter</fullName>
    </recommendedName>
</protein>
<evidence type="ECO:0000313" key="2">
    <source>
        <dbReference type="EMBL" id="GMI52312.1"/>
    </source>
</evidence>
<feature type="non-terminal residue" evidence="2">
    <location>
        <position position="315"/>
    </location>
</feature>
<proteinExistence type="predicted"/>
<accession>A0ABQ6NBI9</accession>
<organism evidence="2 3">
    <name type="scientific">Tetraparma gracilis</name>
    <dbReference type="NCBI Taxonomy" id="2962635"/>
    <lineage>
        <taxon>Eukaryota</taxon>
        <taxon>Sar</taxon>
        <taxon>Stramenopiles</taxon>
        <taxon>Ochrophyta</taxon>
        <taxon>Bolidophyceae</taxon>
        <taxon>Parmales</taxon>
        <taxon>Triparmaceae</taxon>
        <taxon>Tetraparma</taxon>
    </lineage>
</organism>
<evidence type="ECO:0008006" key="4">
    <source>
        <dbReference type="Google" id="ProtNLM"/>
    </source>
</evidence>
<name>A0ABQ6NBI9_9STRA</name>
<gene>
    <name evidence="2" type="ORF">TeGR_g1545</name>
</gene>
<keyword evidence="3" id="KW-1185">Reference proteome</keyword>
<dbReference type="InterPro" id="IPR004693">
    <property type="entry name" value="Silicon_transpt"/>
</dbReference>
<keyword evidence="1" id="KW-0472">Membrane</keyword>
<evidence type="ECO:0000313" key="3">
    <source>
        <dbReference type="Proteomes" id="UP001165060"/>
    </source>
</evidence>
<comment type="caution">
    <text evidence="2">The sequence shown here is derived from an EMBL/GenBank/DDBJ whole genome shotgun (WGS) entry which is preliminary data.</text>
</comment>
<dbReference type="EMBL" id="BRYB01007075">
    <property type="protein sequence ID" value="GMI52312.1"/>
    <property type="molecule type" value="Genomic_DNA"/>
</dbReference>
<feature type="transmembrane region" description="Helical" evidence="1">
    <location>
        <begin position="275"/>
        <end position="297"/>
    </location>
</feature>
<feature type="transmembrane region" description="Helical" evidence="1">
    <location>
        <begin position="65"/>
        <end position="83"/>
    </location>
</feature>
<feature type="transmembrane region" description="Helical" evidence="1">
    <location>
        <begin position="95"/>
        <end position="114"/>
    </location>
</feature>
<feature type="transmembrane region" description="Helical" evidence="1">
    <location>
        <begin position="188"/>
        <end position="207"/>
    </location>
</feature>
<feature type="transmembrane region" description="Helical" evidence="1">
    <location>
        <begin position="227"/>
        <end position="255"/>
    </location>
</feature>
<reference evidence="2 3" key="1">
    <citation type="journal article" date="2023" name="Commun. Biol.">
        <title>Genome analysis of Parmales, the sister group of diatoms, reveals the evolutionary specialization of diatoms from phago-mixotrophs to photoautotrophs.</title>
        <authorList>
            <person name="Ban H."/>
            <person name="Sato S."/>
            <person name="Yoshikawa S."/>
            <person name="Yamada K."/>
            <person name="Nakamura Y."/>
            <person name="Ichinomiya M."/>
            <person name="Sato N."/>
            <person name="Blanc-Mathieu R."/>
            <person name="Endo H."/>
            <person name="Kuwata A."/>
            <person name="Ogata H."/>
        </authorList>
    </citation>
    <scope>NUCLEOTIDE SEQUENCE [LARGE SCALE GENOMIC DNA]</scope>
</reference>
<dbReference type="Pfam" id="PF03842">
    <property type="entry name" value="Silic_transp"/>
    <property type="match status" value="1"/>
</dbReference>
<keyword evidence="1" id="KW-1133">Transmembrane helix</keyword>